<comment type="caution">
    <text evidence="1">The sequence shown here is derived from an EMBL/GenBank/DDBJ whole genome shotgun (WGS) entry which is preliminary data.</text>
</comment>
<name>A0A8X6WIL7_TRICX</name>
<dbReference type="AlphaFoldDB" id="A0A8X6WIL7"/>
<gene>
    <name evidence="1" type="ORF">TNCV_195481</name>
</gene>
<dbReference type="EMBL" id="BMAU01021432">
    <property type="protein sequence ID" value="GFY35455.1"/>
    <property type="molecule type" value="Genomic_DNA"/>
</dbReference>
<keyword evidence="2" id="KW-1185">Reference proteome</keyword>
<protein>
    <submittedName>
        <fullName evidence="1">Uncharacterized protein</fullName>
    </submittedName>
</protein>
<dbReference type="Proteomes" id="UP000887159">
    <property type="component" value="Unassembled WGS sequence"/>
</dbReference>
<reference evidence="1" key="1">
    <citation type="submission" date="2020-08" db="EMBL/GenBank/DDBJ databases">
        <title>Multicomponent nature underlies the extraordinary mechanical properties of spider dragline silk.</title>
        <authorList>
            <person name="Kono N."/>
            <person name="Nakamura H."/>
            <person name="Mori M."/>
            <person name="Yoshida Y."/>
            <person name="Ohtoshi R."/>
            <person name="Malay A.D."/>
            <person name="Moran D.A.P."/>
            <person name="Tomita M."/>
            <person name="Numata K."/>
            <person name="Arakawa K."/>
        </authorList>
    </citation>
    <scope>NUCLEOTIDE SEQUENCE</scope>
</reference>
<evidence type="ECO:0000313" key="1">
    <source>
        <dbReference type="EMBL" id="GFY35455.1"/>
    </source>
</evidence>
<accession>A0A8X6WIL7</accession>
<proteinExistence type="predicted"/>
<evidence type="ECO:0000313" key="2">
    <source>
        <dbReference type="Proteomes" id="UP000887159"/>
    </source>
</evidence>
<organism evidence="1 2">
    <name type="scientific">Trichonephila clavipes</name>
    <name type="common">Golden silk orbweaver</name>
    <name type="synonym">Nephila clavipes</name>
    <dbReference type="NCBI Taxonomy" id="2585209"/>
    <lineage>
        <taxon>Eukaryota</taxon>
        <taxon>Metazoa</taxon>
        <taxon>Ecdysozoa</taxon>
        <taxon>Arthropoda</taxon>
        <taxon>Chelicerata</taxon>
        <taxon>Arachnida</taxon>
        <taxon>Araneae</taxon>
        <taxon>Araneomorphae</taxon>
        <taxon>Entelegynae</taxon>
        <taxon>Araneoidea</taxon>
        <taxon>Nephilidae</taxon>
        <taxon>Trichonephila</taxon>
    </lineage>
</organism>
<sequence length="106" mass="12329">MNEDRTFKKVFNAQPIGTRRKGRPNLRWIDGLEKRYPSFENLILENTGRKKAGLEKASREGQGPPWAVVPLRKISKDVNDYVEVVLKNLKNFTQLRVVRFAAWQGF</sequence>